<sequence>MKKLLSDFEFGFADAEKEYSRIPDIFDSSFYDGKDIVHRLVNKHQFLLVGRKGVGKSAVNARIRYLSNITERMFSFSLQLNDFEYTTFAKTSIDKDSLGTQKYKESWEFILLITCIKILYNKMGMSEISELKKTADFLEKIGFAIKKDLNYKKNITWLSKIKLGNSIASIDLEFDKELGVKPSTYLERISLLNDLMRETIYQLSFNENNLFIVIDGVDDILRFKKNQLNMLASLIRSVDYLNEKFYAENVPIKIILCIREDILASITDPDLNKIKRDSSLLIDWTSNKSGLREVVKLRFEYSGILKREASSYWYEIFPKKIRRKDSWEYVLDYTLLKPRDILQFLKTCQDLFPNVQTIGYGEVNEAIKNYSKDYFIEEMKNEVTGFVNDELITLLPTIFQRIGSNRFTLNDLYRHYKQQGGQNQDEDEIKHLLILLYEAGYVGQLIPTQVKNGGQRKSVIFKYRNPSSQVDLMQTFIVHQGIQAGLGVRIH</sequence>
<accession>A0A8S5TNB9</accession>
<evidence type="ECO:0000313" key="1">
    <source>
        <dbReference type="EMBL" id="DAF64623.1"/>
    </source>
</evidence>
<dbReference type="InterPro" id="IPR059206">
    <property type="entry name" value="Sll1717-like"/>
</dbReference>
<reference evidence="1" key="1">
    <citation type="journal article" date="2021" name="Proc. Natl. Acad. Sci. U.S.A.">
        <title>A Catalog of Tens of Thousands of Viruses from Human Metagenomes Reveals Hidden Associations with Chronic Diseases.</title>
        <authorList>
            <person name="Tisza M.J."/>
            <person name="Buck C.B."/>
        </authorList>
    </citation>
    <scope>NUCLEOTIDE SEQUENCE</scope>
    <source>
        <strain evidence="1">CtamP19</strain>
    </source>
</reference>
<dbReference type="EMBL" id="BK032864">
    <property type="protein sequence ID" value="DAF64623.1"/>
    <property type="molecule type" value="Genomic_DNA"/>
</dbReference>
<dbReference type="NCBIfam" id="NF047389">
    <property type="entry name" value="ATPase_Sll1717"/>
    <property type="match status" value="1"/>
</dbReference>
<proteinExistence type="predicted"/>
<name>A0A8S5TNB9_9CAUD</name>
<organism evidence="1">
    <name type="scientific">Siphoviridae sp. ctamP19</name>
    <dbReference type="NCBI Taxonomy" id="2827896"/>
    <lineage>
        <taxon>Viruses</taxon>
        <taxon>Duplodnaviria</taxon>
        <taxon>Heunggongvirae</taxon>
        <taxon>Uroviricota</taxon>
        <taxon>Caudoviricetes</taxon>
    </lineage>
</organism>
<protein>
    <submittedName>
        <fullName evidence="1">KAP family P-loop domain</fullName>
    </submittedName>
</protein>